<evidence type="ECO:0000256" key="5">
    <source>
        <dbReference type="ARBA" id="ARBA00022840"/>
    </source>
</evidence>
<dbReference type="InterPro" id="IPR036615">
    <property type="entry name" value="Mur_ligase_C_dom_sf"/>
</dbReference>
<keyword evidence="4 10" id="KW-0547">Nucleotide-binding</keyword>
<dbReference type="InterPro" id="IPR005863">
    <property type="entry name" value="UDP-N-AcMur_synth"/>
</dbReference>
<dbReference type="InterPro" id="IPR004101">
    <property type="entry name" value="Mur_ligase_C"/>
</dbReference>
<evidence type="ECO:0000259" key="13">
    <source>
        <dbReference type="Pfam" id="PF08245"/>
    </source>
</evidence>
<dbReference type="GO" id="GO:0071555">
    <property type="term" value="P:cell wall organization"/>
    <property type="evidence" value="ECO:0007669"/>
    <property type="project" value="UniProtKB-KW"/>
</dbReference>
<evidence type="ECO:0000313" key="14">
    <source>
        <dbReference type="EMBL" id="MBB6455027.1"/>
    </source>
</evidence>
<evidence type="ECO:0000256" key="8">
    <source>
        <dbReference type="ARBA" id="ARBA00023306"/>
    </source>
</evidence>
<dbReference type="PANTHER" id="PTHR43024">
    <property type="entry name" value="UDP-N-ACETYLMURAMOYL-TRIPEPTIDE--D-ALANYL-D-ALANINE LIGASE"/>
    <property type="match status" value="1"/>
</dbReference>
<dbReference type="RefSeq" id="WP_174497499.1">
    <property type="nucleotide sequence ID" value="NZ_CADDWK010000015.1"/>
</dbReference>
<evidence type="ECO:0000256" key="9">
    <source>
        <dbReference type="ARBA" id="ARBA00023316"/>
    </source>
</evidence>
<dbReference type="NCBIfam" id="TIGR01143">
    <property type="entry name" value="murF"/>
    <property type="match status" value="1"/>
</dbReference>
<keyword evidence="3 10" id="KW-0132">Cell division</keyword>
<comment type="subcellular location">
    <subcellularLocation>
        <location evidence="10 11">Cytoplasm</location>
    </subcellularLocation>
</comment>
<feature type="binding site" evidence="10">
    <location>
        <begin position="115"/>
        <end position="121"/>
    </location>
    <ligand>
        <name>ATP</name>
        <dbReference type="ChEBI" id="CHEBI:30616"/>
    </ligand>
</feature>
<dbReference type="GO" id="GO:0009252">
    <property type="term" value="P:peptidoglycan biosynthetic process"/>
    <property type="evidence" value="ECO:0007669"/>
    <property type="project" value="UniProtKB-UniRule"/>
</dbReference>
<evidence type="ECO:0000256" key="11">
    <source>
        <dbReference type="RuleBase" id="RU004136"/>
    </source>
</evidence>
<organism evidence="14 15">
    <name type="scientific">Salirhabdus euzebyi</name>
    <dbReference type="NCBI Taxonomy" id="394506"/>
    <lineage>
        <taxon>Bacteria</taxon>
        <taxon>Bacillati</taxon>
        <taxon>Bacillota</taxon>
        <taxon>Bacilli</taxon>
        <taxon>Bacillales</taxon>
        <taxon>Bacillaceae</taxon>
        <taxon>Salirhabdus</taxon>
    </lineage>
</organism>
<dbReference type="PANTHER" id="PTHR43024:SF1">
    <property type="entry name" value="UDP-N-ACETYLMURAMOYL-TRIPEPTIDE--D-ALANYL-D-ALANINE LIGASE"/>
    <property type="match status" value="1"/>
</dbReference>
<protein>
    <recommendedName>
        <fullName evidence="10 11">UDP-N-acetylmuramoyl-tripeptide--D-alanyl-D-alanine ligase</fullName>
        <ecNumber evidence="10 11">6.3.2.10</ecNumber>
    </recommendedName>
    <alternativeName>
        <fullName evidence="10">D-alanyl-D-alanine-adding enzyme</fullName>
    </alternativeName>
</protein>
<gene>
    <name evidence="10" type="primary">murF</name>
    <name evidence="14" type="ORF">HNQ94_003521</name>
</gene>
<dbReference type="InterPro" id="IPR051046">
    <property type="entry name" value="MurCDEF_CellWall_CoF430Synth"/>
</dbReference>
<comment type="pathway">
    <text evidence="10 11">Cell wall biogenesis; peptidoglycan biosynthesis.</text>
</comment>
<evidence type="ECO:0000256" key="6">
    <source>
        <dbReference type="ARBA" id="ARBA00022960"/>
    </source>
</evidence>
<dbReference type="GO" id="GO:0047480">
    <property type="term" value="F:UDP-N-acetylmuramoyl-tripeptide-D-alanyl-D-alanine ligase activity"/>
    <property type="evidence" value="ECO:0007669"/>
    <property type="project" value="UniProtKB-UniRule"/>
</dbReference>
<keyword evidence="15" id="KW-1185">Reference proteome</keyword>
<dbReference type="GO" id="GO:0008360">
    <property type="term" value="P:regulation of cell shape"/>
    <property type="evidence" value="ECO:0007669"/>
    <property type="project" value="UniProtKB-KW"/>
</dbReference>
<sequence>MVKFTTNWLTTIFPNYKGKALDSINIYEVFTDSRKKAKFSLFVPIVGENFDAHDYLKDAINMGAVASLWQKDKEIPRFLPTDFPLFFVEDTIVAMQQLAMAYREHVDPKVIGITGSNGKTTTKDFFAKVFETTYKTEKTKGNFNNHIGLPLTILSMEPNTEVLILEMGMNHFGEIETLSNIAKPDIAVITNIGESHIEYLGSREGIAKAKSEITSGLKENGKLIIDGDERLLQILVNKYDTVRIGFNKENDVVIENVGVNNDGTVFTIEDQSFEVPLLGRHQAKNAAFAIIAARFFGLDDNQIRDGLKNVELTGMRFEKIETKEGAILINDAYNASATSMKASIEVVKEMNANRKVLILGDILELGEHSKSFHRSIAEVITPPIHAVYTYGVESEEILKELKKRDSTIQTFAFQSKEKLTKELRKELKADTLLLFKASRGMKLESIIEQLSSGE</sequence>
<dbReference type="EC" id="6.3.2.10" evidence="10 11"/>
<dbReference type="Pfam" id="PF02875">
    <property type="entry name" value="Mur_ligase_C"/>
    <property type="match status" value="1"/>
</dbReference>
<dbReference type="EMBL" id="JACHGH010000014">
    <property type="protein sequence ID" value="MBB6455027.1"/>
    <property type="molecule type" value="Genomic_DNA"/>
</dbReference>
<evidence type="ECO:0000313" key="15">
    <source>
        <dbReference type="Proteomes" id="UP000581688"/>
    </source>
</evidence>
<dbReference type="GO" id="GO:0005737">
    <property type="term" value="C:cytoplasm"/>
    <property type="evidence" value="ECO:0007669"/>
    <property type="project" value="UniProtKB-SubCell"/>
</dbReference>
<dbReference type="InterPro" id="IPR036565">
    <property type="entry name" value="Mur-like_cat_sf"/>
</dbReference>
<evidence type="ECO:0000259" key="12">
    <source>
        <dbReference type="Pfam" id="PF02875"/>
    </source>
</evidence>
<dbReference type="HAMAP" id="MF_02019">
    <property type="entry name" value="MurF"/>
    <property type="match status" value="1"/>
</dbReference>
<comment type="catalytic activity">
    <reaction evidence="10 11">
        <text>D-alanyl-D-alanine + UDP-N-acetyl-alpha-D-muramoyl-L-alanyl-gamma-D-glutamyl-meso-2,6-diaminopimelate + ATP = UDP-N-acetyl-alpha-D-muramoyl-L-alanyl-gamma-D-glutamyl-meso-2,6-diaminopimeloyl-D-alanyl-D-alanine + ADP + phosphate + H(+)</text>
        <dbReference type="Rhea" id="RHEA:28374"/>
        <dbReference type="ChEBI" id="CHEBI:15378"/>
        <dbReference type="ChEBI" id="CHEBI:30616"/>
        <dbReference type="ChEBI" id="CHEBI:43474"/>
        <dbReference type="ChEBI" id="CHEBI:57822"/>
        <dbReference type="ChEBI" id="CHEBI:61386"/>
        <dbReference type="ChEBI" id="CHEBI:83905"/>
        <dbReference type="ChEBI" id="CHEBI:456216"/>
        <dbReference type="EC" id="6.3.2.10"/>
    </reaction>
</comment>
<keyword evidence="6 10" id="KW-0133">Cell shape</keyword>
<evidence type="ECO:0000256" key="3">
    <source>
        <dbReference type="ARBA" id="ARBA00022618"/>
    </source>
</evidence>
<feature type="domain" description="Mur ligase C-terminal" evidence="12">
    <location>
        <begin position="315"/>
        <end position="439"/>
    </location>
</feature>
<comment type="function">
    <text evidence="10 11">Involved in cell wall formation. Catalyzes the final step in the synthesis of UDP-N-acetylmuramoyl-pentapeptide, the precursor of murein.</text>
</comment>
<dbReference type="InterPro" id="IPR013221">
    <property type="entry name" value="Mur_ligase_cen"/>
</dbReference>
<dbReference type="Gene3D" id="3.40.1390.10">
    <property type="entry name" value="MurE/MurF, N-terminal domain"/>
    <property type="match status" value="1"/>
</dbReference>
<evidence type="ECO:0000256" key="1">
    <source>
        <dbReference type="ARBA" id="ARBA00022490"/>
    </source>
</evidence>
<accession>A0A841Q9W2</accession>
<reference evidence="14 15" key="1">
    <citation type="submission" date="2020-08" db="EMBL/GenBank/DDBJ databases">
        <title>Genomic Encyclopedia of Type Strains, Phase IV (KMG-IV): sequencing the most valuable type-strain genomes for metagenomic binning, comparative biology and taxonomic classification.</title>
        <authorList>
            <person name="Goeker M."/>
        </authorList>
    </citation>
    <scope>NUCLEOTIDE SEQUENCE [LARGE SCALE GENOMIC DNA]</scope>
    <source>
        <strain evidence="14 15">DSM 19612</strain>
    </source>
</reference>
<dbReference type="GO" id="GO:0005524">
    <property type="term" value="F:ATP binding"/>
    <property type="evidence" value="ECO:0007669"/>
    <property type="project" value="UniProtKB-UniRule"/>
</dbReference>
<evidence type="ECO:0000256" key="7">
    <source>
        <dbReference type="ARBA" id="ARBA00022984"/>
    </source>
</evidence>
<keyword evidence="2 10" id="KW-0436">Ligase</keyword>
<evidence type="ECO:0000256" key="2">
    <source>
        <dbReference type="ARBA" id="ARBA00022598"/>
    </source>
</evidence>
<keyword evidence="7 10" id="KW-0573">Peptidoglycan synthesis</keyword>
<dbReference type="Proteomes" id="UP000581688">
    <property type="component" value="Unassembled WGS sequence"/>
</dbReference>
<keyword evidence="1 10" id="KW-0963">Cytoplasm</keyword>
<dbReference type="Gene3D" id="3.90.190.20">
    <property type="entry name" value="Mur ligase, C-terminal domain"/>
    <property type="match status" value="1"/>
</dbReference>
<name>A0A841Q9W2_9BACI</name>
<dbReference type="UniPathway" id="UPA00219"/>
<keyword evidence="8 10" id="KW-0131">Cell cycle</keyword>
<dbReference type="Pfam" id="PF08245">
    <property type="entry name" value="Mur_ligase_M"/>
    <property type="match status" value="1"/>
</dbReference>
<feature type="domain" description="Mur ligase central" evidence="13">
    <location>
        <begin position="113"/>
        <end position="293"/>
    </location>
</feature>
<evidence type="ECO:0000256" key="10">
    <source>
        <dbReference type="HAMAP-Rule" id="MF_02019"/>
    </source>
</evidence>
<keyword evidence="9 10" id="KW-0961">Cell wall biogenesis/degradation</keyword>
<dbReference type="InterPro" id="IPR035911">
    <property type="entry name" value="MurE/MurF_N"/>
</dbReference>
<keyword evidence="5 10" id="KW-0067">ATP-binding</keyword>
<dbReference type="SUPFAM" id="SSF53623">
    <property type="entry name" value="MurD-like peptide ligases, catalytic domain"/>
    <property type="match status" value="1"/>
</dbReference>
<evidence type="ECO:0000256" key="4">
    <source>
        <dbReference type="ARBA" id="ARBA00022741"/>
    </source>
</evidence>
<dbReference type="GO" id="GO:0051301">
    <property type="term" value="P:cell division"/>
    <property type="evidence" value="ECO:0007669"/>
    <property type="project" value="UniProtKB-KW"/>
</dbReference>
<comment type="caution">
    <text evidence="14">The sequence shown here is derived from an EMBL/GenBank/DDBJ whole genome shotgun (WGS) entry which is preliminary data.</text>
</comment>
<dbReference type="Gene3D" id="3.40.1190.10">
    <property type="entry name" value="Mur-like, catalytic domain"/>
    <property type="match status" value="1"/>
</dbReference>
<dbReference type="SUPFAM" id="SSF63418">
    <property type="entry name" value="MurE/MurF N-terminal domain"/>
    <property type="match status" value="1"/>
</dbReference>
<dbReference type="AlphaFoldDB" id="A0A841Q9W2"/>
<proteinExistence type="inferred from homology"/>
<dbReference type="SUPFAM" id="SSF53244">
    <property type="entry name" value="MurD-like peptide ligases, peptide-binding domain"/>
    <property type="match status" value="1"/>
</dbReference>
<comment type="similarity">
    <text evidence="10">Belongs to the MurCDEF family. MurF subfamily.</text>
</comment>